<organism evidence="15 16">
    <name type="scientific">Actinia tenebrosa</name>
    <name type="common">Australian red waratah sea anemone</name>
    <dbReference type="NCBI Taxonomy" id="6105"/>
    <lineage>
        <taxon>Eukaryota</taxon>
        <taxon>Metazoa</taxon>
        <taxon>Cnidaria</taxon>
        <taxon>Anthozoa</taxon>
        <taxon>Hexacorallia</taxon>
        <taxon>Actiniaria</taxon>
        <taxon>Actiniidae</taxon>
        <taxon>Actinia</taxon>
    </lineage>
</organism>
<evidence type="ECO:0000256" key="12">
    <source>
        <dbReference type="ARBA" id="ARBA00030212"/>
    </source>
</evidence>
<keyword evidence="11 14" id="KW-0472">Membrane</keyword>
<evidence type="ECO:0000256" key="13">
    <source>
        <dbReference type="ARBA" id="ARBA00030987"/>
    </source>
</evidence>
<evidence type="ECO:0000256" key="8">
    <source>
        <dbReference type="ARBA" id="ARBA00022982"/>
    </source>
</evidence>
<comment type="subcellular location">
    <subcellularLocation>
        <location evidence="1">Mitochondrion inner membrane</location>
        <topology evidence="1">Single-pass membrane protein</topology>
    </subcellularLocation>
</comment>
<dbReference type="OrthoDB" id="15108at2759"/>
<evidence type="ECO:0000256" key="4">
    <source>
        <dbReference type="ARBA" id="ARBA00022448"/>
    </source>
</evidence>
<dbReference type="InParanoid" id="A0A6P8HQC1"/>
<feature type="transmembrane region" description="Helical" evidence="14">
    <location>
        <begin position="64"/>
        <end position="82"/>
    </location>
</feature>
<dbReference type="AlphaFoldDB" id="A0A6P8HQC1"/>
<dbReference type="InterPro" id="IPR009866">
    <property type="entry name" value="NADH_UbQ_OxRdtase_NDUFB4_su"/>
</dbReference>
<evidence type="ECO:0000256" key="10">
    <source>
        <dbReference type="ARBA" id="ARBA00023128"/>
    </source>
</evidence>
<sequence length="101" mass="11563">MASKQLPYGPDPLQEARKHMAELAKRPPISPEKCGGLIRDPAIERFGWIRENSDQFFRFKPRTVFYSVMVALVVPGALYFGLKKMQRDADIKAGRPPRDFL</sequence>
<dbReference type="Proteomes" id="UP000515163">
    <property type="component" value="Unplaced"/>
</dbReference>
<keyword evidence="5" id="KW-0679">Respiratory chain</keyword>
<dbReference type="KEGG" id="aten:116294320"/>
<proteinExistence type="inferred from homology"/>
<comment type="similarity">
    <text evidence="2">Belongs to the complex I NDUFB4 subunit family.</text>
</comment>
<keyword evidence="8" id="KW-0249">Electron transport</keyword>
<keyword evidence="9 14" id="KW-1133">Transmembrane helix</keyword>
<evidence type="ECO:0000256" key="7">
    <source>
        <dbReference type="ARBA" id="ARBA00022792"/>
    </source>
</evidence>
<keyword evidence="6 14" id="KW-0812">Transmembrane</keyword>
<keyword evidence="7" id="KW-0999">Mitochondrion inner membrane</keyword>
<dbReference type="GeneID" id="116294320"/>
<accession>A0A6P8HQC1</accession>
<evidence type="ECO:0000256" key="2">
    <source>
        <dbReference type="ARBA" id="ARBA00007260"/>
    </source>
</evidence>
<evidence type="ECO:0000256" key="6">
    <source>
        <dbReference type="ARBA" id="ARBA00022692"/>
    </source>
</evidence>
<evidence type="ECO:0000256" key="3">
    <source>
        <dbReference type="ARBA" id="ARBA00018681"/>
    </source>
</evidence>
<evidence type="ECO:0000313" key="15">
    <source>
        <dbReference type="Proteomes" id="UP000515163"/>
    </source>
</evidence>
<evidence type="ECO:0000256" key="5">
    <source>
        <dbReference type="ARBA" id="ARBA00022660"/>
    </source>
</evidence>
<keyword evidence="15" id="KW-1185">Reference proteome</keyword>
<evidence type="ECO:0000256" key="11">
    <source>
        <dbReference type="ARBA" id="ARBA00023136"/>
    </source>
</evidence>
<evidence type="ECO:0000256" key="1">
    <source>
        <dbReference type="ARBA" id="ARBA00004434"/>
    </source>
</evidence>
<reference evidence="16" key="1">
    <citation type="submission" date="2025-08" db="UniProtKB">
        <authorList>
            <consortium name="RefSeq"/>
        </authorList>
    </citation>
    <scope>IDENTIFICATION</scope>
    <source>
        <tissue evidence="16">Tentacle</tissue>
    </source>
</reference>
<keyword evidence="10" id="KW-0496">Mitochondrion</keyword>
<dbReference type="Pfam" id="PF07225">
    <property type="entry name" value="NDUF_B4"/>
    <property type="match status" value="1"/>
</dbReference>
<gene>
    <name evidence="16" type="primary">LOC116294320</name>
</gene>
<evidence type="ECO:0000256" key="9">
    <source>
        <dbReference type="ARBA" id="ARBA00022989"/>
    </source>
</evidence>
<evidence type="ECO:0000313" key="16">
    <source>
        <dbReference type="RefSeq" id="XP_031557766.1"/>
    </source>
</evidence>
<name>A0A6P8HQC1_ACTTE</name>
<protein>
    <recommendedName>
        <fullName evidence="3">NADH dehydrogenase [ubiquinone] 1 beta subcomplex subunit 4</fullName>
    </recommendedName>
    <alternativeName>
        <fullName evidence="12">Complex I-B15</fullName>
    </alternativeName>
    <alternativeName>
        <fullName evidence="13">NADH-ubiquinone oxidoreductase B15 subunit</fullName>
    </alternativeName>
</protein>
<dbReference type="GO" id="GO:0005743">
    <property type="term" value="C:mitochondrial inner membrane"/>
    <property type="evidence" value="ECO:0007669"/>
    <property type="project" value="UniProtKB-SubCell"/>
</dbReference>
<keyword evidence="4" id="KW-0813">Transport</keyword>
<dbReference type="RefSeq" id="XP_031557766.1">
    <property type="nucleotide sequence ID" value="XM_031701906.1"/>
</dbReference>
<evidence type="ECO:0000256" key="14">
    <source>
        <dbReference type="SAM" id="Phobius"/>
    </source>
</evidence>